<evidence type="ECO:0000313" key="2">
    <source>
        <dbReference type="EMBL" id="PSR24208.1"/>
    </source>
</evidence>
<gene>
    <name evidence="2" type="ORF">C7B43_19575</name>
</gene>
<sequence>MMQKKTRSYKQVDEKILRKTGVVESALGKMGAMADGAVDGARATPGRAINSTKAKTKQVRIRVSRKARDVAEDLSNRLDPDRPLPETEGDEERDNSSPRL</sequence>
<name>A0A2T2WPP0_9FIRM</name>
<dbReference type="AlphaFoldDB" id="A0A2T2WPP0"/>
<evidence type="ECO:0000256" key="1">
    <source>
        <dbReference type="SAM" id="MobiDB-lite"/>
    </source>
</evidence>
<accession>A0A2T2WPP0</accession>
<comment type="caution">
    <text evidence="2">The sequence shown here is derived from an EMBL/GenBank/DDBJ whole genome shotgun (WGS) entry which is preliminary data.</text>
</comment>
<proteinExistence type="predicted"/>
<feature type="region of interest" description="Disordered" evidence="1">
    <location>
        <begin position="37"/>
        <end position="100"/>
    </location>
</feature>
<feature type="compositionally biased region" description="Basic residues" evidence="1">
    <location>
        <begin position="54"/>
        <end position="65"/>
    </location>
</feature>
<feature type="compositionally biased region" description="Basic and acidic residues" evidence="1">
    <location>
        <begin position="66"/>
        <end position="85"/>
    </location>
</feature>
<organism evidence="2 3">
    <name type="scientific">Sulfobacillus benefaciens</name>
    <dbReference type="NCBI Taxonomy" id="453960"/>
    <lineage>
        <taxon>Bacteria</taxon>
        <taxon>Bacillati</taxon>
        <taxon>Bacillota</taxon>
        <taxon>Clostridia</taxon>
        <taxon>Eubacteriales</taxon>
        <taxon>Clostridiales Family XVII. Incertae Sedis</taxon>
        <taxon>Sulfobacillus</taxon>
    </lineage>
</organism>
<protein>
    <submittedName>
        <fullName evidence="2">Uncharacterized protein</fullName>
    </submittedName>
</protein>
<dbReference type="Proteomes" id="UP000242699">
    <property type="component" value="Unassembled WGS sequence"/>
</dbReference>
<evidence type="ECO:0000313" key="3">
    <source>
        <dbReference type="Proteomes" id="UP000242699"/>
    </source>
</evidence>
<dbReference type="EMBL" id="PXYT01000086">
    <property type="protein sequence ID" value="PSR24208.1"/>
    <property type="molecule type" value="Genomic_DNA"/>
</dbReference>
<reference evidence="2 3" key="1">
    <citation type="journal article" date="2014" name="BMC Genomics">
        <title>Comparison of environmental and isolate Sulfobacillus genomes reveals diverse carbon, sulfur, nitrogen, and hydrogen metabolisms.</title>
        <authorList>
            <person name="Justice N.B."/>
            <person name="Norman A."/>
            <person name="Brown C.T."/>
            <person name="Singh A."/>
            <person name="Thomas B.C."/>
            <person name="Banfield J.F."/>
        </authorList>
    </citation>
    <scope>NUCLEOTIDE SEQUENCE [LARGE SCALE GENOMIC DNA]</scope>
    <source>
        <strain evidence="2">AMDSBA1</strain>
    </source>
</reference>